<evidence type="ECO:0000313" key="7">
    <source>
        <dbReference type="EMBL" id="KAK6754976.1"/>
    </source>
</evidence>
<dbReference type="Proteomes" id="UP001303046">
    <property type="component" value="Unassembled WGS sequence"/>
</dbReference>
<dbReference type="PANTHER" id="PTHR22945">
    <property type="entry name" value="SERPENTINE RECEPTOR, CLASS D DELTA"/>
    <property type="match status" value="1"/>
</dbReference>
<feature type="transmembrane region" description="Helical" evidence="6">
    <location>
        <begin position="69"/>
        <end position="90"/>
    </location>
</feature>
<evidence type="ECO:0000256" key="5">
    <source>
        <dbReference type="ARBA" id="ARBA00023136"/>
    </source>
</evidence>
<dbReference type="InterPro" id="IPR050920">
    <property type="entry name" value="Nematode_rcpt-like_delta"/>
</dbReference>
<evidence type="ECO:0000256" key="1">
    <source>
        <dbReference type="ARBA" id="ARBA00004141"/>
    </source>
</evidence>
<keyword evidence="8" id="KW-1185">Reference proteome</keyword>
<protein>
    <submittedName>
        <fullName evidence="7">Uncharacterized protein</fullName>
    </submittedName>
</protein>
<keyword evidence="5 6" id="KW-0472">Membrane</keyword>
<comment type="caution">
    <text evidence="7">The sequence shown here is derived from an EMBL/GenBank/DDBJ whole genome shotgun (WGS) entry which is preliminary data.</text>
</comment>
<evidence type="ECO:0000256" key="6">
    <source>
        <dbReference type="SAM" id="Phobius"/>
    </source>
</evidence>
<dbReference type="InterPro" id="IPR019421">
    <property type="entry name" value="7TM_GPCR_serpentine_rcpt_Srd"/>
</dbReference>
<evidence type="ECO:0000313" key="8">
    <source>
        <dbReference type="Proteomes" id="UP001303046"/>
    </source>
</evidence>
<dbReference type="EMBL" id="JAVFWL010000005">
    <property type="protein sequence ID" value="KAK6754976.1"/>
    <property type="molecule type" value="Genomic_DNA"/>
</dbReference>
<keyword evidence="4 6" id="KW-1133">Transmembrane helix</keyword>
<name>A0ABR1DZT9_NECAM</name>
<proteinExistence type="inferred from homology"/>
<evidence type="ECO:0000256" key="3">
    <source>
        <dbReference type="ARBA" id="ARBA00022692"/>
    </source>
</evidence>
<dbReference type="Pfam" id="PF10317">
    <property type="entry name" value="7TM_GPCR_Srd"/>
    <property type="match status" value="1"/>
</dbReference>
<comment type="subcellular location">
    <subcellularLocation>
        <location evidence="1">Membrane</location>
        <topology evidence="1">Multi-pass membrane protein</topology>
    </subcellularLocation>
</comment>
<gene>
    <name evidence="7" type="primary">Necator_chrV.g18548</name>
    <name evidence="7" type="ORF">RB195_013757</name>
</gene>
<feature type="transmembrane region" description="Helical" evidence="6">
    <location>
        <begin position="159"/>
        <end position="180"/>
    </location>
</feature>
<comment type="similarity">
    <text evidence="2">Belongs to the nematode receptor-like protein srd family.</text>
</comment>
<evidence type="ECO:0000256" key="4">
    <source>
        <dbReference type="ARBA" id="ARBA00022989"/>
    </source>
</evidence>
<sequence length="228" mass="25464">MLVAPRIISKDMRIMVVYLGPIQHLGPFWSYFMLIVLLHFAVNSFVSIMLSMVFRWLCLRSLRFPTEAAVAMCLIGYVMPFSMVVFAPYISVVSDAETNDKYVNYTIPDLHKYTTAVGTEVAQALTVQSIVPLVSQFPASSMFVLAQIGLISSYTYSYIIIPCLSISSFVDPIVTIHYVVPFRIYIRRTLGMTVEVISTAGATPTHGVWRGSGYRSTDGVIKSRSSLF</sequence>
<evidence type="ECO:0000256" key="2">
    <source>
        <dbReference type="ARBA" id="ARBA00009166"/>
    </source>
</evidence>
<accession>A0ABR1DZT9</accession>
<keyword evidence="3 6" id="KW-0812">Transmembrane</keyword>
<reference evidence="7 8" key="1">
    <citation type="submission" date="2023-08" db="EMBL/GenBank/DDBJ databases">
        <title>A Necator americanus chromosomal reference genome.</title>
        <authorList>
            <person name="Ilik V."/>
            <person name="Petrzelkova K.J."/>
            <person name="Pardy F."/>
            <person name="Fuh T."/>
            <person name="Niatou-Singa F.S."/>
            <person name="Gouil Q."/>
            <person name="Baker L."/>
            <person name="Ritchie M.E."/>
            <person name="Jex A.R."/>
            <person name="Gazzola D."/>
            <person name="Li H."/>
            <person name="Toshio Fujiwara R."/>
            <person name="Zhan B."/>
            <person name="Aroian R.V."/>
            <person name="Pafco B."/>
            <person name="Schwarz E.M."/>
        </authorList>
    </citation>
    <scope>NUCLEOTIDE SEQUENCE [LARGE SCALE GENOMIC DNA]</scope>
    <source>
        <strain evidence="7 8">Aroian</strain>
        <tissue evidence="7">Whole animal</tissue>
    </source>
</reference>
<organism evidence="7 8">
    <name type="scientific">Necator americanus</name>
    <name type="common">Human hookworm</name>
    <dbReference type="NCBI Taxonomy" id="51031"/>
    <lineage>
        <taxon>Eukaryota</taxon>
        <taxon>Metazoa</taxon>
        <taxon>Ecdysozoa</taxon>
        <taxon>Nematoda</taxon>
        <taxon>Chromadorea</taxon>
        <taxon>Rhabditida</taxon>
        <taxon>Rhabditina</taxon>
        <taxon>Rhabditomorpha</taxon>
        <taxon>Strongyloidea</taxon>
        <taxon>Ancylostomatidae</taxon>
        <taxon>Bunostominae</taxon>
        <taxon>Necator</taxon>
    </lineage>
</organism>
<feature type="transmembrane region" description="Helical" evidence="6">
    <location>
        <begin position="28"/>
        <end position="57"/>
    </location>
</feature>
<dbReference type="PANTHER" id="PTHR22945:SF10">
    <property type="entry name" value="SERPENTINE RECEPTOR CLASS DELTA-33"/>
    <property type="match status" value="1"/>
</dbReference>